<evidence type="ECO:0008006" key="3">
    <source>
        <dbReference type="Google" id="ProtNLM"/>
    </source>
</evidence>
<dbReference type="Proteomes" id="UP000596742">
    <property type="component" value="Unassembled WGS sequence"/>
</dbReference>
<keyword evidence="2" id="KW-1185">Reference proteome</keyword>
<organism evidence="1 2">
    <name type="scientific">Mytilus galloprovincialis</name>
    <name type="common">Mediterranean mussel</name>
    <dbReference type="NCBI Taxonomy" id="29158"/>
    <lineage>
        <taxon>Eukaryota</taxon>
        <taxon>Metazoa</taxon>
        <taxon>Spiralia</taxon>
        <taxon>Lophotrochozoa</taxon>
        <taxon>Mollusca</taxon>
        <taxon>Bivalvia</taxon>
        <taxon>Autobranchia</taxon>
        <taxon>Pteriomorphia</taxon>
        <taxon>Mytilida</taxon>
        <taxon>Mytiloidea</taxon>
        <taxon>Mytilidae</taxon>
        <taxon>Mytilinae</taxon>
        <taxon>Mytilus</taxon>
    </lineage>
</organism>
<accession>A0A8B6EAH8</accession>
<evidence type="ECO:0000313" key="2">
    <source>
        <dbReference type="Proteomes" id="UP000596742"/>
    </source>
</evidence>
<proteinExistence type="predicted"/>
<dbReference type="OrthoDB" id="10418749at2759"/>
<reference evidence="1" key="1">
    <citation type="submission" date="2018-11" db="EMBL/GenBank/DDBJ databases">
        <authorList>
            <person name="Alioto T."/>
            <person name="Alioto T."/>
        </authorList>
    </citation>
    <scope>NUCLEOTIDE SEQUENCE</scope>
</reference>
<name>A0A8B6EAH8_MYTGA</name>
<gene>
    <name evidence="1" type="ORF">MGAL_10B058906</name>
</gene>
<dbReference type="EMBL" id="UYJE01004762">
    <property type="protein sequence ID" value="VDI31122.1"/>
    <property type="molecule type" value="Genomic_DNA"/>
</dbReference>
<evidence type="ECO:0000313" key="1">
    <source>
        <dbReference type="EMBL" id="VDI31122.1"/>
    </source>
</evidence>
<protein>
    <recommendedName>
        <fullName evidence="3">CCHC-type domain-containing protein</fullName>
    </recommendedName>
</protein>
<dbReference type="AlphaFoldDB" id="A0A8B6EAH8"/>
<comment type="caution">
    <text evidence="1">The sequence shown here is derived from an EMBL/GenBank/DDBJ whole genome shotgun (WGS) entry which is preliminary data.</text>
</comment>
<sequence length="270" mass="31702">MFRKQDEVSANTMQLLYQQSRTIERWESRSSPMNINNRQDSTRNIQLSFSSDIEAIHSSNNLQQTRQKVSKNDVPRQKLPTFDGKDDYEGFIIPFNRAARRNEWTEEKKLDKYFECLRGQEELAAEHFLKGHKNLKIAYEALNRQPKTVSSALDIVVQLQHNYHATLGRDADFNTKQRSRRVTWKDENDQDENSYDQYEEMENVRQLATSFRKPDNQSLQNEIKALRDLLERSMLKDSKPTSSTTQSTWSTGCYSCGDKGHYKLDFPQRS</sequence>